<keyword evidence="1 10" id="KW-1003">Cell membrane</keyword>
<dbReference type="GO" id="GO:0005886">
    <property type="term" value="C:plasma membrane"/>
    <property type="evidence" value="ECO:0007669"/>
    <property type="project" value="UniProtKB-SubCell"/>
</dbReference>
<feature type="binding site" evidence="10">
    <location>
        <position position="198"/>
    </location>
    <ligand>
        <name>UDP-N-acetyl-alpha-D-glucosamine</name>
        <dbReference type="ChEBI" id="CHEBI:57705"/>
    </ligand>
</feature>
<keyword evidence="4 10" id="KW-0808">Transferase</keyword>
<dbReference type="EMBL" id="MHFR01000031">
    <property type="protein sequence ID" value="OGW98724.1"/>
    <property type="molecule type" value="Genomic_DNA"/>
</dbReference>
<comment type="pathway">
    <text evidence="10">Cell wall biogenesis; peptidoglycan biosynthesis.</text>
</comment>
<comment type="catalytic activity">
    <reaction evidence="10">
        <text>di-trans,octa-cis-undecaprenyl diphospho-N-acetyl-alpha-D-muramoyl-L-alanyl-D-glutamyl-meso-2,6-diaminopimeloyl-D-alanyl-D-alanine + UDP-N-acetyl-alpha-D-glucosamine = di-trans,octa-cis-undecaprenyl diphospho-[N-acetyl-alpha-D-glucosaminyl-(1-&gt;4)]-N-acetyl-alpha-D-muramoyl-L-alanyl-D-glutamyl-meso-2,6-diaminopimeloyl-D-alanyl-D-alanine + UDP + H(+)</text>
        <dbReference type="Rhea" id="RHEA:31227"/>
        <dbReference type="ChEBI" id="CHEBI:15378"/>
        <dbReference type="ChEBI" id="CHEBI:57705"/>
        <dbReference type="ChEBI" id="CHEBI:58223"/>
        <dbReference type="ChEBI" id="CHEBI:61387"/>
        <dbReference type="ChEBI" id="CHEBI:61388"/>
        <dbReference type="EC" id="2.4.1.227"/>
    </reaction>
</comment>
<dbReference type="GO" id="GO:0071555">
    <property type="term" value="P:cell wall organization"/>
    <property type="evidence" value="ECO:0007669"/>
    <property type="project" value="UniProtKB-KW"/>
</dbReference>
<dbReference type="EC" id="2.4.1.227" evidence="10"/>
<evidence type="ECO:0000256" key="9">
    <source>
        <dbReference type="ARBA" id="ARBA00023316"/>
    </source>
</evidence>
<dbReference type="HAMAP" id="MF_00033">
    <property type="entry name" value="MurG"/>
    <property type="match status" value="1"/>
</dbReference>
<dbReference type="PANTHER" id="PTHR21015:SF22">
    <property type="entry name" value="GLYCOSYLTRANSFERASE"/>
    <property type="match status" value="1"/>
</dbReference>
<proteinExistence type="inferred from homology"/>
<evidence type="ECO:0000259" key="12">
    <source>
        <dbReference type="Pfam" id="PF03033"/>
    </source>
</evidence>
<dbReference type="InterPro" id="IPR006009">
    <property type="entry name" value="GlcNAc_MurG"/>
</dbReference>
<feature type="transmembrane region" description="Helical" evidence="11">
    <location>
        <begin position="100"/>
        <end position="125"/>
    </location>
</feature>
<evidence type="ECO:0000256" key="6">
    <source>
        <dbReference type="ARBA" id="ARBA00022984"/>
    </source>
</evidence>
<dbReference type="Pfam" id="PF03033">
    <property type="entry name" value="Glyco_transf_28"/>
    <property type="match status" value="1"/>
</dbReference>
<dbReference type="GO" id="GO:0009252">
    <property type="term" value="P:peptidoglycan biosynthetic process"/>
    <property type="evidence" value="ECO:0007669"/>
    <property type="project" value="UniProtKB-UniRule"/>
</dbReference>
<keyword evidence="7 10" id="KW-0472">Membrane</keyword>
<evidence type="ECO:0000256" key="4">
    <source>
        <dbReference type="ARBA" id="ARBA00022679"/>
    </source>
</evidence>
<evidence type="ECO:0000256" key="8">
    <source>
        <dbReference type="ARBA" id="ARBA00023306"/>
    </source>
</evidence>
<dbReference type="InterPro" id="IPR004276">
    <property type="entry name" value="GlycoTrans_28_N"/>
</dbReference>
<dbReference type="GO" id="GO:0005975">
    <property type="term" value="P:carbohydrate metabolic process"/>
    <property type="evidence" value="ECO:0007669"/>
    <property type="project" value="InterPro"/>
</dbReference>
<dbReference type="Proteomes" id="UP000178187">
    <property type="component" value="Unassembled WGS sequence"/>
</dbReference>
<gene>
    <name evidence="10" type="primary">murG</name>
    <name evidence="14" type="ORF">A3G33_05475</name>
</gene>
<dbReference type="GO" id="GO:0051991">
    <property type="term" value="F:UDP-N-acetyl-D-glucosamine:N-acetylmuramoyl-L-alanyl-D-glutamyl-meso-2,6-diaminopimelyl-D-alanyl-D-alanine-diphosphoundecaprenol 4-beta-N-acetylglucosaminlytransferase activity"/>
    <property type="evidence" value="ECO:0007669"/>
    <property type="project" value="RHEA"/>
</dbReference>
<keyword evidence="8 10" id="KW-0131">Cell cycle</keyword>
<dbReference type="GO" id="GO:0051301">
    <property type="term" value="P:cell division"/>
    <property type="evidence" value="ECO:0007669"/>
    <property type="project" value="UniProtKB-KW"/>
</dbReference>
<evidence type="ECO:0000256" key="1">
    <source>
        <dbReference type="ARBA" id="ARBA00022475"/>
    </source>
</evidence>
<feature type="binding site" evidence="10">
    <location>
        <position position="170"/>
    </location>
    <ligand>
        <name>UDP-N-acetyl-alpha-D-glucosamine</name>
        <dbReference type="ChEBI" id="CHEBI:57705"/>
    </ligand>
</feature>
<keyword evidence="9 10" id="KW-0961">Cell wall biogenesis/degradation</keyword>
<dbReference type="GO" id="GO:0008360">
    <property type="term" value="P:regulation of cell shape"/>
    <property type="evidence" value="ECO:0007669"/>
    <property type="project" value="UniProtKB-KW"/>
</dbReference>
<keyword evidence="2 10" id="KW-0132">Cell division</keyword>
<evidence type="ECO:0000313" key="15">
    <source>
        <dbReference type="Proteomes" id="UP000178187"/>
    </source>
</evidence>
<evidence type="ECO:0000313" key="14">
    <source>
        <dbReference type="EMBL" id="OGW98724.1"/>
    </source>
</evidence>
<keyword evidence="11" id="KW-0812">Transmembrane</keyword>
<dbReference type="GO" id="GO:0050511">
    <property type="term" value="F:undecaprenyldiphospho-muramoylpentapeptide beta-N-acetylglucosaminyltransferase activity"/>
    <property type="evidence" value="ECO:0007669"/>
    <property type="project" value="UniProtKB-UniRule"/>
</dbReference>
<reference evidence="14 15" key="1">
    <citation type="journal article" date="2016" name="Nat. Commun.">
        <title>Thousands of microbial genomes shed light on interconnected biogeochemical processes in an aquifer system.</title>
        <authorList>
            <person name="Anantharaman K."/>
            <person name="Brown C.T."/>
            <person name="Hug L.A."/>
            <person name="Sharon I."/>
            <person name="Castelle C.J."/>
            <person name="Probst A.J."/>
            <person name="Thomas B.C."/>
            <person name="Singh A."/>
            <person name="Wilkins M.J."/>
            <person name="Karaoz U."/>
            <person name="Brodie E.L."/>
            <person name="Williams K.H."/>
            <person name="Hubbard S.S."/>
            <person name="Banfield J.F."/>
        </authorList>
    </citation>
    <scope>NUCLEOTIDE SEQUENCE [LARGE SCALE GENOMIC DNA]</scope>
</reference>
<keyword evidence="5 10" id="KW-0133">Cell shape</keyword>
<comment type="similarity">
    <text evidence="10">Belongs to the glycosyltransferase 28 family. MurG subfamily.</text>
</comment>
<evidence type="ECO:0000256" key="11">
    <source>
        <dbReference type="SAM" id="Phobius"/>
    </source>
</evidence>
<comment type="caution">
    <text evidence="10">Lacks conserved residue(s) required for the propagation of feature annotation.</text>
</comment>
<comment type="caution">
    <text evidence="14">The sequence shown here is derived from an EMBL/GenBank/DDBJ whole genome shotgun (WGS) entry which is preliminary data.</text>
</comment>
<feature type="domain" description="Glycosyltransferase family 28 N-terminal" evidence="12">
    <location>
        <begin position="8"/>
        <end position="147"/>
    </location>
</feature>
<sequence>MSGQLRVLICSGATGGHFYPAFCVAQAFKTIHAETEVHILLNKIPEFISKLMQGESMTVHAVRLSAPRNLISWKGIICLLEWLQGFIRSIVLMVRVKPKLIIGFGSFGSVITALLGVFSGIPVLIHEQNAVAGRANQFLGIWADRIAVSFPETDAVWPKNKVFWSGFPVRKSFIQARERYEKASKADQSFTILVFGGSQGAKRINREFLGAMGLFSFAEKSEVAVIHITGNDDVQAFRKAYEHLGICAEVSQYSEEIAELFSRADLVVARSGAGTVFELVTFAKKSILIPYPHAQGHQKNNAEWMVRFGSAMMIEESDLTPERLKDAILDFKNNHFNQQKINNNTSRLRNDEAAETIVQAGWDLICQKKPMN</sequence>
<feature type="binding site" evidence="10">
    <location>
        <position position="298"/>
    </location>
    <ligand>
        <name>UDP-N-acetyl-alpha-D-glucosamine</name>
        <dbReference type="ChEBI" id="CHEBI:57705"/>
    </ligand>
</feature>
<keyword evidence="11" id="KW-1133">Transmembrane helix</keyword>
<evidence type="ECO:0000256" key="3">
    <source>
        <dbReference type="ARBA" id="ARBA00022676"/>
    </source>
</evidence>
<evidence type="ECO:0000259" key="13">
    <source>
        <dbReference type="Pfam" id="PF04101"/>
    </source>
</evidence>
<protein>
    <recommendedName>
        <fullName evidence="10">UDP-N-acetylglucosamine--N-acetylmuramyl-(pentapeptide) pyrophosphoryl-undecaprenol N-acetylglucosamine transferase</fullName>
        <ecNumber evidence="10">2.4.1.227</ecNumber>
    </recommendedName>
    <alternativeName>
        <fullName evidence="10">Undecaprenyl-PP-MurNAc-pentapeptide-UDPGlcNAc GlcNAc transferase</fullName>
    </alternativeName>
</protein>
<dbReference type="SUPFAM" id="SSF53756">
    <property type="entry name" value="UDP-Glycosyltransferase/glycogen phosphorylase"/>
    <property type="match status" value="1"/>
</dbReference>
<feature type="domain" description="Glycosyl transferase family 28 C-terminal" evidence="13">
    <location>
        <begin position="191"/>
        <end position="349"/>
    </location>
</feature>
<name>A0A1G1L0Q4_9BACT</name>
<comment type="subcellular location">
    <subcellularLocation>
        <location evidence="10">Cell membrane</location>
        <topology evidence="10">Peripheral membrane protein</topology>
        <orientation evidence="10">Cytoplasmic side</orientation>
    </subcellularLocation>
</comment>
<feature type="binding site" evidence="10">
    <location>
        <position position="129"/>
    </location>
    <ligand>
        <name>UDP-N-acetyl-alpha-D-glucosamine</name>
        <dbReference type="ChEBI" id="CHEBI:57705"/>
    </ligand>
</feature>
<evidence type="ECO:0000256" key="10">
    <source>
        <dbReference type="HAMAP-Rule" id="MF_00033"/>
    </source>
</evidence>
<dbReference type="InterPro" id="IPR007235">
    <property type="entry name" value="Glyco_trans_28_C"/>
</dbReference>
<dbReference type="Pfam" id="PF04101">
    <property type="entry name" value="Glyco_tran_28_C"/>
    <property type="match status" value="1"/>
</dbReference>
<dbReference type="UniPathway" id="UPA00219"/>
<keyword evidence="3 10" id="KW-0328">Glycosyltransferase</keyword>
<dbReference type="PANTHER" id="PTHR21015">
    <property type="entry name" value="UDP-N-ACETYLGLUCOSAMINE--N-ACETYLMURAMYL-(PENTAPEPTIDE) PYROPHOSPHORYL-UNDECAPRENOL N-ACETYLGLUCOSAMINE TRANSFERASE 1"/>
    <property type="match status" value="1"/>
</dbReference>
<organism evidence="14 15">
    <name type="scientific">Candidatus Danuiimicrobium aquiferis</name>
    <dbReference type="NCBI Taxonomy" id="1801832"/>
    <lineage>
        <taxon>Bacteria</taxon>
        <taxon>Pseudomonadati</taxon>
        <taxon>Candidatus Omnitrophota</taxon>
        <taxon>Candidatus Danuiimicrobium</taxon>
    </lineage>
</organism>
<dbReference type="Gene3D" id="3.40.50.2000">
    <property type="entry name" value="Glycogen Phosphorylase B"/>
    <property type="match status" value="2"/>
</dbReference>
<feature type="binding site" evidence="10">
    <location>
        <begin position="14"/>
        <end position="16"/>
    </location>
    <ligand>
        <name>UDP-N-acetyl-alpha-D-glucosamine</name>
        <dbReference type="ChEBI" id="CHEBI:57705"/>
    </ligand>
</feature>
<accession>A0A1G1L0Q4</accession>
<evidence type="ECO:0000256" key="5">
    <source>
        <dbReference type="ARBA" id="ARBA00022960"/>
    </source>
</evidence>
<dbReference type="AlphaFoldDB" id="A0A1G1L0Q4"/>
<evidence type="ECO:0000256" key="2">
    <source>
        <dbReference type="ARBA" id="ARBA00022618"/>
    </source>
</evidence>
<evidence type="ECO:0000256" key="7">
    <source>
        <dbReference type="ARBA" id="ARBA00023136"/>
    </source>
</evidence>
<keyword evidence="6 10" id="KW-0573">Peptidoglycan synthesis</keyword>
<comment type="function">
    <text evidence="10">Cell wall formation. Catalyzes the transfer of a GlcNAc subunit on undecaprenyl-pyrophosphoryl-MurNAc-pentapeptide (lipid intermediate I) to form undecaprenyl-pyrophosphoryl-MurNAc-(pentapeptide)GlcNAc (lipid intermediate II).</text>
</comment>
<dbReference type="CDD" id="cd03785">
    <property type="entry name" value="GT28_MurG"/>
    <property type="match status" value="1"/>
</dbReference>